<dbReference type="EMBL" id="CAXJRC010000022">
    <property type="protein sequence ID" value="CAL2106758.1"/>
    <property type="molecule type" value="Genomic_DNA"/>
</dbReference>
<dbReference type="Proteomes" id="UP001497602">
    <property type="component" value="Unassembled WGS sequence"/>
</dbReference>
<organism evidence="2 3">
    <name type="scientific">Tenacibaculum vairaonense</name>
    <dbReference type="NCBI Taxonomy" id="3137860"/>
    <lineage>
        <taxon>Bacteria</taxon>
        <taxon>Pseudomonadati</taxon>
        <taxon>Bacteroidota</taxon>
        <taxon>Flavobacteriia</taxon>
        <taxon>Flavobacteriales</taxon>
        <taxon>Flavobacteriaceae</taxon>
        <taxon>Tenacibaculum</taxon>
    </lineage>
</organism>
<evidence type="ECO:0000313" key="2">
    <source>
        <dbReference type="EMBL" id="CAL2106758.1"/>
    </source>
</evidence>
<proteinExistence type="predicted"/>
<keyword evidence="1" id="KW-0812">Transmembrane</keyword>
<keyword evidence="1" id="KW-0472">Membrane</keyword>
<sequence length="86" mass="9904">MNQKNKRIKIFVLLFFILCLGVSILIYKVTVGFGEALLQGTKAIIKVNEEWKKKNINPIDSIKCEIIKKIDSLGLEHDTIFRNKLD</sequence>
<keyword evidence="1" id="KW-1133">Transmembrane helix</keyword>
<protein>
    <submittedName>
        <fullName evidence="2">Uncharacterized protein</fullName>
    </submittedName>
</protein>
<name>A0ABP1F8R6_9FLAO</name>
<reference evidence="2 3" key="1">
    <citation type="submission" date="2024-05" db="EMBL/GenBank/DDBJ databases">
        <authorList>
            <person name="Duchaud E."/>
        </authorList>
    </citation>
    <scope>NUCLEOTIDE SEQUENCE [LARGE SCALE GENOMIC DNA]</scope>
    <source>
        <strain evidence="2">Ena-SAMPLE-TAB-13-05-2024-13:56:06:370-140305</strain>
    </source>
</reference>
<comment type="caution">
    <text evidence="2">The sequence shown here is derived from an EMBL/GenBank/DDBJ whole genome shotgun (WGS) entry which is preliminary data.</text>
</comment>
<keyword evidence="3" id="KW-1185">Reference proteome</keyword>
<feature type="transmembrane region" description="Helical" evidence="1">
    <location>
        <begin position="12"/>
        <end position="30"/>
    </location>
</feature>
<accession>A0ABP1F8R6</accession>
<gene>
    <name evidence="2" type="ORF">T190115A13A_20038</name>
</gene>
<dbReference type="RefSeq" id="WP_348738507.1">
    <property type="nucleotide sequence ID" value="NZ_CAXJRC010000022.1"/>
</dbReference>
<evidence type="ECO:0000313" key="3">
    <source>
        <dbReference type="Proteomes" id="UP001497602"/>
    </source>
</evidence>
<evidence type="ECO:0000256" key="1">
    <source>
        <dbReference type="SAM" id="Phobius"/>
    </source>
</evidence>